<sequence length="293" mass="30994">MVRIGQYGGRGGSGGAGARGGRAAVFRQGRRVGDRLCGTVVSAADGGHAWVEVDGQRLLARLEVAAAPGDTLEFVITSLHPEIVLRTIQGRAGGQGGGAGDSELAARYRAARDAFWLRLRETETADTQPCAQKDSRDLFRDRLCRFPELTLAFMEAVHALSAVRALPVMRQGALWLAPWRLPRADAVEIFVYGTQAPSAAMTRMLAAFRPAGFSSGAGQVLADVRAGGGLVSFKLYAEHPSVLGHVDMVALTGGFAAEARCIGVERLTFFPGDVPAFLMQGGNAGYTAPRGRI</sequence>
<dbReference type="Proteomes" id="UP000002710">
    <property type="component" value="Chromosome"/>
</dbReference>
<proteinExistence type="predicted"/>
<protein>
    <submittedName>
        <fullName evidence="2">Uncharacterized protein</fullName>
    </submittedName>
</protein>
<dbReference type="eggNOG" id="ENOG5031B9X">
    <property type="taxonomic scope" value="Bacteria"/>
</dbReference>
<evidence type="ECO:0000256" key="1">
    <source>
        <dbReference type="SAM" id="MobiDB-lite"/>
    </source>
</evidence>
<dbReference type="RefSeq" id="WP_011366525.1">
    <property type="nucleotide sequence ID" value="NC_007519.1"/>
</dbReference>
<gene>
    <name evidence="2" type="ordered locus">Dde_0388</name>
</gene>
<dbReference type="EMBL" id="CP000112">
    <property type="protein sequence ID" value="ABB37189.1"/>
    <property type="molecule type" value="Genomic_DNA"/>
</dbReference>
<accession>Q316F7</accession>
<reference evidence="2 3" key="1">
    <citation type="journal article" date="2011" name="J. Bacteriol.">
        <title>Complete genome sequence and updated annotation of Desulfovibrio alaskensis G20.</title>
        <authorList>
            <person name="Hauser L.J."/>
            <person name="Land M.L."/>
            <person name="Brown S.D."/>
            <person name="Larimer F."/>
            <person name="Keller K.L."/>
            <person name="Rapp-Giles B.J."/>
            <person name="Price M.N."/>
            <person name="Lin M."/>
            <person name="Bruce D.C."/>
            <person name="Detter J.C."/>
            <person name="Tapia R."/>
            <person name="Han C.S."/>
            <person name="Goodwin L.A."/>
            <person name="Cheng J.F."/>
            <person name="Pitluck S."/>
            <person name="Copeland A."/>
            <person name="Lucas S."/>
            <person name="Nolan M."/>
            <person name="Lapidus A.L."/>
            <person name="Palumbo A.V."/>
            <person name="Wall J.D."/>
        </authorList>
    </citation>
    <scope>NUCLEOTIDE SEQUENCE [LARGE SCALE GENOMIC DNA]</scope>
    <source>
        <strain evidence="3">ATCC BAA 1058 / DSM 17464 / G20</strain>
    </source>
</reference>
<keyword evidence="3" id="KW-1185">Reference proteome</keyword>
<name>Q316F7_OLEA2</name>
<dbReference type="HOGENOM" id="CLU_949053_0_0_7"/>
<dbReference type="KEGG" id="dde:Dde_0388"/>
<dbReference type="STRING" id="207559.Dde_0388"/>
<evidence type="ECO:0000313" key="3">
    <source>
        <dbReference type="Proteomes" id="UP000002710"/>
    </source>
</evidence>
<dbReference type="AlphaFoldDB" id="Q316F7"/>
<feature type="region of interest" description="Disordered" evidence="1">
    <location>
        <begin position="1"/>
        <end position="20"/>
    </location>
</feature>
<evidence type="ECO:0000313" key="2">
    <source>
        <dbReference type="EMBL" id="ABB37189.1"/>
    </source>
</evidence>
<organism evidence="2 3">
    <name type="scientific">Oleidesulfovibrio alaskensis (strain ATCC BAA-1058 / DSM 17464 / G20)</name>
    <name type="common">Desulfovibrio alaskensis</name>
    <dbReference type="NCBI Taxonomy" id="207559"/>
    <lineage>
        <taxon>Bacteria</taxon>
        <taxon>Pseudomonadati</taxon>
        <taxon>Thermodesulfobacteriota</taxon>
        <taxon>Desulfovibrionia</taxon>
        <taxon>Desulfovibrionales</taxon>
        <taxon>Desulfovibrionaceae</taxon>
        <taxon>Oleidesulfovibrio</taxon>
    </lineage>
</organism>